<dbReference type="AlphaFoldDB" id="J9DQ10"/>
<evidence type="ECO:0000313" key="2">
    <source>
        <dbReference type="EMBL" id="EJW04635.1"/>
    </source>
</evidence>
<proteinExistence type="predicted"/>
<gene>
    <name evidence="2" type="ORF">EDEG_01162</name>
</gene>
<feature type="region of interest" description="Disordered" evidence="1">
    <location>
        <begin position="91"/>
        <end position="110"/>
    </location>
</feature>
<dbReference type="VEuPathDB" id="MicrosporidiaDB:EDEG_01162"/>
<evidence type="ECO:0000313" key="3">
    <source>
        <dbReference type="Proteomes" id="UP000003163"/>
    </source>
</evidence>
<keyword evidence="3" id="KW-1185">Reference proteome</keyword>
<dbReference type="HOGENOM" id="CLU_2171010_0_0_1"/>
<feature type="compositionally biased region" description="Basic and acidic residues" evidence="1">
    <location>
        <begin position="98"/>
        <end position="110"/>
    </location>
</feature>
<evidence type="ECO:0000256" key="1">
    <source>
        <dbReference type="SAM" id="MobiDB-lite"/>
    </source>
</evidence>
<protein>
    <submittedName>
        <fullName evidence="2">Uncharacterized protein</fullName>
    </submittedName>
</protein>
<reference evidence="2 3" key="1">
    <citation type="submission" date="2011-08" db="EMBL/GenBank/DDBJ databases">
        <authorList>
            <person name="Liu Z.J."/>
            <person name="Shi F.L."/>
            <person name="Lu J.Q."/>
            <person name="Li M."/>
            <person name="Wang Z.L."/>
        </authorList>
    </citation>
    <scope>NUCLEOTIDE SEQUENCE [LARGE SCALE GENOMIC DNA]</scope>
    <source>
        <strain evidence="2 3">USNM 41457</strain>
    </source>
</reference>
<name>J9DQ10_EDHAE</name>
<accession>J9DQ10</accession>
<dbReference type="Proteomes" id="UP000003163">
    <property type="component" value="Unassembled WGS sequence"/>
</dbReference>
<organism evidence="2 3">
    <name type="scientific">Edhazardia aedis (strain USNM 41457)</name>
    <name type="common">Microsporidian parasite</name>
    <dbReference type="NCBI Taxonomy" id="1003232"/>
    <lineage>
        <taxon>Eukaryota</taxon>
        <taxon>Fungi</taxon>
        <taxon>Fungi incertae sedis</taxon>
        <taxon>Microsporidia</taxon>
        <taxon>Edhazardia</taxon>
    </lineage>
</organism>
<dbReference type="EMBL" id="AFBI03000016">
    <property type="protein sequence ID" value="EJW04635.1"/>
    <property type="molecule type" value="Genomic_DNA"/>
</dbReference>
<comment type="caution">
    <text evidence="2">The sequence shown here is derived from an EMBL/GenBank/DDBJ whole genome shotgun (WGS) entry which is preliminary data.</text>
</comment>
<sequence>MWFDIADEKIGDLIFEQTIKNLAAYTHENKYIIHRINNNSENLRIKIKNLIINVLNVVLKYDSCIFDHIHSYVKRNMKMKDYKELLMDQSSNKVSHKNAKDLQEVQKCAE</sequence>
<reference evidence="3" key="2">
    <citation type="submission" date="2015-07" db="EMBL/GenBank/DDBJ databases">
        <title>Contrasting host-pathogen interactions and genome evolution in two generalist and specialist microsporidian pathogens of mosquitoes.</title>
        <authorList>
            <consortium name="The Broad Institute Genomics Platform"/>
            <consortium name="The Broad Institute Genome Sequencing Center for Infectious Disease"/>
            <person name="Cuomo C.A."/>
            <person name="Sanscrainte N.D."/>
            <person name="Goldberg J.M."/>
            <person name="Heiman D."/>
            <person name="Young S."/>
            <person name="Zeng Q."/>
            <person name="Becnel J.J."/>
            <person name="Birren B.W."/>
        </authorList>
    </citation>
    <scope>NUCLEOTIDE SEQUENCE [LARGE SCALE GENOMIC DNA]</scope>
    <source>
        <strain evidence="3">USNM 41457</strain>
    </source>
</reference>
<dbReference type="InParanoid" id="J9DQ10"/>